<dbReference type="EMBL" id="VXIV02000687">
    <property type="protein sequence ID" value="KAF6036701.1"/>
    <property type="molecule type" value="Genomic_DNA"/>
</dbReference>
<proteinExistence type="inferred from homology"/>
<reference evidence="18" key="1">
    <citation type="submission" date="2020-06" db="EMBL/GenBank/DDBJ databases">
        <title>Draft genome of Bugula neritina, a colonial animal packing powerful symbionts and potential medicines.</title>
        <authorList>
            <person name="Rayko M."/>
        </authorList>
    </citation>
    <scope>NUCLEOTIDE SEQUENCE [LARGE SCALE GENOMIC DNA]</scope>
    <source>
        <strain evidence="18">Kwan_BN1</strain>
    </source>
</reference>
<organism evidence="18 19">
    <name type="scientific">Bugula neritina</name>
    <name type="common">Brown bryozoan</name>
    <name type="synonym">Sertularia neritina</name>
    <dbReference type="NCBI Taxonomy" id="10212"/>
    <lineage>
        <taxon>Eukaryota</taxon>
        <taxon>Metazoa</taxon>
        <taxon>Spiralia</taxon>
        <taxon>Lophotrochozoa</taxon>
        <taxon>Bryozoa</taxon>
        <taxon>Gymnolaemata</taxon>
        <taxon>Cheilostomatida</taxon>
        <taxon>Flustrina</taxon>
        <taxon>Buguloidea</taxon>
        <taxon>Bugulidae</taxon>
        <taxon>Bugula</taxon>
    </lineage>
</organism>
<dbReference type="InterPro" id="IPR011009">
    <property type="entry name" value="Kinase-like_dom_sf"/>
</dbReference>
<keyword evidence="8 14" id="KW-0547">Nucleotide-binding</keyword>
<comment type="subcellular location">
    <subcellularLocation>
        <location evidence="1">Membrane</location>
        <topology evidence="1">Single-pass type I membrane protein</topology>
    </subcellularLocation>
</comment>
<evidence type="ECO:0000256" key="13">
    <source>
        <dbReference type="ARBA" id="ARBA00023170"/>
    </source>
</evidence>
<sequence>MPLSHIVALIVGPVLLVICVVVVACCCVWKRHMRPASSFDEVDPMLPRNTPLGSSSIQQLLEYSFSGSGAGCGIPLMTQITIARQIKMEEVVGMGRFGDVKRGKWRGDDVAVKIFHSREYNSWFREAEIYQTAMLRHENILGFIAADKIDNVTHTQLLLVTEYHERGSLFDHLNATVLSEQDMVNICSSIASGLAVKHESSSDTINHPTMNDRVGTNRYMPPEVLSDDINMHNFDSFKQGDIYSLSLVYWEVLRRVSIAGKYEDYQLPYFDLVQSDPTIENMRHVVCEKKLRPTISSRFADVPVSHMCTGLITSSIHHELVSQVYDQVGARVLERETGCPFDSSENKEDFGCIGPKREDLNECMTCRYVYGCYGNLV</sequence>
<dbReference type="PROSITE" id="PS51256">
    <property type="entry name" value="GS"/>
    <property type="match status" value="1"/>
</dbReference>
<gene>
    <name evidence="18" type="ORF">EB796_004996</name>
</gene>
<keyword evidence="10 14" id="KW-0067">ATP-binding</keyword>
<dbReference type="InterPro" id="IPR003605">
    <property type="entry name" value="GS_dom"/>
</dbReference>
<evidence type="ECO:0000256" key="14">
    <source>
        <dbReference type="PROSITE-ProRule" id="PRU10141"/>
    </source>
</evidence>
<name>A0A7J7KFP0_BUGNE</name>
<dbReference type="SUPFAM" id="SSF56112">
    <property type="entry name" value="Protein kinase-like (PK-like)"/>
    <property type="match status" value="1"/>
</dbReference>
<evidence type="ECO:0000313" key="19">
    <source>
        <dbReference type="Proteomes" id="UP000593567"/>
    </source>
</evidence>
<keyword evidence="7" id="KW-0732">Signal</keyword>
<evidence type="ECO:0000256" key="4">
    <source>
        <dbReference type="ARBA" id="ARBA00022527"/>
    </source>
</evidence>
<evidence type="ECO:0000256" key="1">
    <source>
        <dbReference type="ARBA" id="ARBA00004479"/>
    </source>
</evidence>
<dbReference type="GO" id="GO:0005886">
    <property type="term" value="C:plasma membrane"/>
    <property type="evidence" value="ECO:0007669"/>
    <property type="project" value="TreeGrafter"/>
</dbReference>
<evidence type="ECO:0000313" key="18">
    <source>
        <dbReference type="EMBL" id="KAF6036701.1"/>
    </source>
</evidence>
<evidence type="ECO:0000256" key="2">
    <source>
        <dbReference type="ARBA" id="ARBA00009605"/>
    </source>
</evidence>
<evidence type="ECO:0000256" key="6">
    <source>
        <dbReference type="ARBA" id="ARBA00022692"/>
    </source>
</evidence>
<evidence type="ECO:0000256" key="10">
    <source>
        <dbReference type="ARBA" id="ARBA00022840"/>
    </source>
</evidence>
<keyword evidence="5" id="KW-0808">Transferase</keyword>
<dbReference type="InterPro" id="IPR017441">
    <property type="entry name" value="Protein_kinase_ATP_BS"/>
</dbReference>
<dbReference type="Pfam" id="PF00069">
    <property type="entry name" value="Pkinase"/>
    <property type="match status" value="1"/>
</dbReference>
<dbReference type="OrthoDB" id="69842at2759"/>
<keyword evidence="6 15" id="KW-0812">Transmembrane</keyword>
<dbReference type="GO" id="GO:0043235">
    <property type="term" value="C:receptor complex"/>
    <property type="evidence" value="ECO:0007669"/>
    <property type="project" value="TreeGrafter"/>
</dbReference>
<comment type="caution">
    <text evidence="18">The sequence shown here is derived from an EMBL/GenBank/DDBJ whole genome shotgun (WGS) entry which is preliminary data.</text>
</comment>
<dbReference type="Gene3D" id="3.30.200.20">
    <property type="entry name" value="Phosphorylase Kinase, domain 1"/>
    <property type="match status" value="1"/>
</dbReference>
<evidence type="ECO:0000256" key="11">
    <source>
        <dbReference type="ARBA" id="ARBA00022989"/>
    </source>
</evidence>
<evidence type="ECO:0000256" key="5">
    <source>
        <dbReference type="ARBA" id="ARBA00022679"/>
    </source>
</evidence>
<dbReference type="GO" id="GO:0005524">
    <property type="term" value="F:ATP binding"/>
    <property type="evidence" value="ECO:0007669"/>
    <property type="project" value="UniProtKB-UniRule"/>
</dbReference>
<dbReference type="InterPro" id="IPR000333">
    <property type="entry name" value="TGFB_receptor"/>
</dbReference>
<evidence type="ECO:0000256" key="9">
    <source>
        <dbReference type="ARBA" id="ARBA00022777"/>
    </source>
</evidence>
<evidence type="ECO:0000259" key="16">
    <source>
        <dbReference type="PROSITE" id="PS50011"/>
    </source>
</evidence>
<dbReference type="GO" id="GO:0004675">
    <property type="term" value="F:transmembrane receptor protein serine/threonine kinase activity"/>
    <property type="evidence" value="ECO:0007669"/>
    <property type="project" value="UniProtKB-EC"/>
</dbReference>
<evidence type="ECO:0000256" key="12">
    <source>
        <dbReference type="ARBA" id="ARBA00023136"/>
    </source>
</evidence>
<comment type="similarity">
    <text evidence="2">Belongs to the protein kinase superfamily. TKL Ser/Thr protein kinase family. TGFB receptor subfamily.</text>
</comment>
<keyword evidence="19" id="KW-1185">Reference proteome</keyword>
<keyword evidence="12 15" id="KW-0472">Membrane</keyword>
<dbReference type="GO" id="GO:0071363">
    <property type="term" value="P:cellular response to growth factor stimulus"/>
    <property type="evidence" value="ECO:0007669"/>
    <property type="project" value="TreeGrafter"/>
</dbReference>
<accession>A0A7J7KFP0</accession>
<evidence type="ECO:0000259" key="17">
    <source>
        <dbReference type="PROSITE" id="PS51256"/>
    </source>
</evidence>
<dbReference type="PANTHER" id="PTHR23255:SF71">
    <property type="entry name" value="RECEPTOR PROTEIN SERINE_THREONINE KINASE"/>
    <property type="match status" value="1"/>
</dbReference>
<keyword evidence="13" id="KW-0675">Receptor</keyword>
<feature type="domain" description="GS" evidence="17">
    <location>
        <begin position="55"/>
        <end position="85"/>
    </location>
</feature>
<evidence type="ECO:0000256" key="15">
    <source>
        <dbReference type="SAM" id="Phobius"/>
    </source>
</evidence>
<dbReference type="PROSITE" id="PS00107">
    <property type="entry name" value="PROTEIN_KINASE_ATP"/>
    <property type="match status" value="1"/>
</dbReference>
<keyword evidence="9" id="KW-0418">Kinase</keyword>
<protein>
    <recommendedName>
        <fullName evidence="3">receptor protein serine/threonine kinase</fullName>
        <ecNumber evidence="3">2.7.11.30</ecNumber>
    </recommendedName>
</protein>
<dbReference type="Proteomes" id="UP000593567">
    <property type="component" value="Unassembled WGS sequence"/>
</dbReference>
<feature type="transmembrane region" description="Helical" evidence="15">
    <location>
        <begin position="6"/>
        <end position="29"/>
    </location>
</feature>
<dbReference type="InterPro" id="IPR000719">
    <property type="entry name" value="Prot_kinase_dom"/>
</dbReference>
<dbReference type="SMART" id="SM00467">
    <property type="entry name" value="GS"/>
    <property type="match status" value="1"/>
</dbReference>
<keyword evidence="11 15" id="KW-1133">Transmembrane helix</keyword>
<dbReference type="EC" id="2.7.11.30" evidence="3"/>
<evidence type="ECO:0000256" key="3">
    <source>
        <dbReference type="ARBA" id="ARBA00012401"/>
    </source>
</evidence>
<dbReference type="Gene3D" id="1.10.510.10">
    <property type="entry name" value="Transferase(Phosphotransferase) domain 1"/>
    <property type="match status" value="1"/>
</dbReference>
<feature type="binding site" evidence="14">
    <location>
        <position position="113"/>
    </location>
    <ligand>
        <name>ATP</name>
        <dbReference type="ChEBI" id="CHEBI:30616"/>
    </ligand>
</feature>
<dbReference type="PROSITE" id="PS50011">
    <property type="entry name" value="PROTEIN_KINASE_DOM"/>
    <property type="match status" value="1"/>
</dbReference>
<dbReference type="AlphaFoldDB" id="A0A7J7KFP0"/>
<dbReference type="PANTHER" id="PTHR23255">
    <property type="entry name" value="TRANSFORMING GROWTH FACTOR-BETA RECEPTOR TYPE I AND II"/>
    <property type="match status" value="1"/>
</dbReference>
<evidence type="ECO:0000256" key="7">
    <source>
        <dbReference type="ARBA" id="ARBA00022729"/>
    </source>
</evidence>
<keyword evidence="4" id="KW-0723">Serine/threonine-protein kinase</keyword>
<feature type="domain" description="Protein kinase" evidence="16">
    <location>
        <begin position="86"/>
        <end position="321"/>
    </location>
</feature>
<evidence type="ECO:0000256" key="8">
    <source>
        <dbReference type="ARBA" id="ARBA00022741"/>
    </source>
</evidence>